<accession>A0A1M7IB25</accession>
<name>A0A1M7IB25_9FIRM</name>
<reference evidence="2" key="1">
    <citation type="submission" date="2016-11" db="EMBL/GenBank/DDBJ databases">
        <authorList>
            <person name="Varghese N."/>
            <person name="Submissions S."/>
        </authorList>
    </citation>
    <scope>NUCLEOTIDE SEQUENCE [LARGE SCALE GENOMIC DNA]</scope>
    <source>
        <strain evidence="2">DSM 18802</strain>
    </source>
</reference>
<dbReference type="Proteomes" id="UP000184375">
    <property type="component" value="Unassembled WGS sequence"/>
</dbReference>
<dbReference type="InterPro" id="IPR019239">
    <property type="entry name" value="VapB_antitoxin"/>
</dbReference>
<sequence length="68" mass="8043">MKTTLYVNRKLLEEAMRLLGTNKMTEAVNKALEDFVRRCKLERLANRIGNTELTLDKSDLEEMRKDER</sequence>
<dbReference type="OrthoDB" id="9805830at2"/>
<protein>
    <submittedName>
        <fullName evidence="1">Antitoxin of type II TA system, VapB</fullName>
    </submittedName>
</protein>
<dbReference type="Pfam" id="PF09957">
    <property type="entry name" value="VapB_antitoxin"/>
    <property type="match status" value="1"/>
</dbReference>
<evidence type="ECO:0000313" key="2">
    <source>
        <dbReference type="Proteomes" id="UP000184375"/>
    </source>
</evidence>
<proteinExistence type="predicted"/>
<organism evidence="1 2">
    <name type="scientific">Caldanaerovirga acetigignens</name>
    <dbReference type="NCBI Taxonomy" id="447595"/>
    <lineage>
        <taxon>Bacteria</taxon>
        <taxon>Bacillati</taxon>
        <taxon>Bacillota</taxon>
        <taxon>Clostridia</taxon>
        <taxon>Thermosediminibacterales</taxon>
        <taxon>Thermosediminibacteraceae</taxon>
        <taxon>Caldanaerovirga</taxon>
    </lineage>
</organism>
<gene>
    <name evidence="1" type="ORF">SAMN05660826_00904</name>
</gene>
<dbReference type="EMBL" id="FRCR01000004">
    <property type="protein sequence ID" value="SHM37647.1"/>
    <property type="molecule type" value="Genomic_DNA"/>
</dbReference>
<keyword evidence="2" id="KW-1185">Reference proteome</keyword>
<dbReference type="AlphaFoldDB" id="A0A1M7IB25"/>
<evidence type="ECO:0000313" key="1">
    <source>
        <dbReference type="EMBL" id="SHM37647.1"/>
    </source>
</evidence>
<dbReference type="RefSeq" id="WP_073255294.1">
    <property type="nucleotide sequence ID" value="NZ_FRCR01000004.1"/>
</dbReference>
<dbReference type="STRING" id="447595.SAMN05660826_00904"/>